<organism evidence="4 5">
    <name type="scientific">Leptospira fluminis</name>
    <dbReference type="NCBI Taxonomy" id="2484979"/>
    <lineage>
        <taxon>Bacteria</taxon>
        <taxon>Pseudomonadati</taxon>
        <taxon>Spirochaetota</taxon>
        <taxon>Spirochaetia</taxon>
        <taxon>Leptospirales</taxon>
        <taxon>Leptospiraceae</taxon>
        <taxon>Leptospira</taxon>
    </lineage>
</organism>
<dbReference type="NCBIfam" id="NF047760">
    <property type="entry name" value="LIC10042_TonB"/>
    <property type="match status" value="1"/>
</dbReference>
<evidence type="ECO:0000259" key="3">
    <source>
        <dbReference type="PROSITE" id="PS52015"/>
    </source>
</evidence>
<dbReference type="PROSITE" id="PS52015">
    <property type="entry name" value="TONB_CTD"/>
    <property type="match status" value="1"/>
</dbReference>
<keyword evidence="2" id="KW-1133">Transmembrane helix</keyword>
<comment type="caution">
    <text evidence="4">The sequence shown here is derived from an EMBL/GenBank/DDBJ whole genome shotgun (WGS) entry which is preliminary data.</text>
</comment>
<sequence>MDLRFGLLLSASIHLLVIIGVFLYFRNTENALEIANLRLNRGGIPSLYFSFPPESGKGSTPSEKKSQTGSETDEIERLKNEIHFPPEALEQRLESDCSWLIEIGKNGEPKTITTVKSCKYAVFENHFRKSVSRWKFQLKEGTRITVPVSFRIESND</sequence>
<evidence type="ECO:0000256" key="2">
    <source>
        <dbReference type="SAM" id="Phobius"/>
    </source>
</evidence>
<dbReference type="OrthoDB" id="327052at2"/>
<dbReference type="Proteomes" id="UP000297855">
    <property type="component" value="Unassembled WGS sequence"/>
</dbReference>
<evidence type="ECO:0000313" key="4">
    <source>
        <dbReference type="EMBL" id="TGK21152.1"/>
    </source>
</evidence>
<dbReference type="Gene3D" id="3.30.2420.10">
    <property type="entry name" value="TonB"/>
    <property type="match status" value="1"/>
</dbReference>
<keyword evidence="2" id="KW-0472">Membrane</keyword>
<feature type="domain" description="TonB C-terminal" evidence="3">
    <location>
        <begin position="69"/>
        <end position="156"/>
    </location>
</feature>
<dbReference type="SUPFAM" id="SSF74653">
    <property type="entry name" value="TolA/TonB C-terminal domain"/>
    <property type="match status" value="1"/>
</dbReference>
<feature type="transmembrane region" description="Helical" evidence="2">
    <location>
        <begin position="6"/>
        <end position="25"/>
    </location>
</feature>
<dbReference type="GO" id="GO:0055085">
    <property type="term" value="P:transmembrane transport"/>
    <property type="evidence" value="ECO:0007669"/>
    <property type="project" value="InterPro"/>
</dbReference>
<keyword evidence="2" id="KW-0812">Transmembrane</keyword>
<accession>A0A4R9GSF6</accession>
<dbReference type="RefSeq" id="WP_135812442.1">
    <property type="nucleotide sequence ID" value="NZ_RQEV01000003.1"/>
</dbReference>
<name>A0A4R9GSF6_9LEPT</name>
<dbReference type="EMBL" id="RQEV01000003">
    <property type="protein sequence ID" value="TGK21152.1"/>
    <property type="molecule type" value="Genomic_DNA"/>
</dbReference>
<dbReference type="Pfam" id="PF03544">
    <property type="entry name" value="TonB_C"/>
    <property type="match status" value="1"/>
</dbReference>
<evidence type="ECO:0000256" key="1">
    <source>
        <dbReference type="SAM" id="MobiDB-lite"/>
    </source>
</evidence>
<feature type="region of interest" description="Disordered" evidence="1">
    <location>
        <begin position="53"/>
        <end position="74"/>
    </location>
</feature>
<keyword evidence="4" id="KW-0675">Receptor</keyword>
<dbReference type="InterPro" id="IPR037682">
    <property type="entry name" value="TonB_C"/>
</dbReference>
<evidence type="ECO:0000313" key="5">
    <source>
        <dbReference type="Proteomes" id="UP000297855"/>
    </source>
</evidence>
<proteinExistence type="predicted"/>
<gene>
    <name evidence="4" type="ORF">EHO61_04680</name>
</gene>
<reference evidence="4" key="1">
    <citation type="journal article" date="2019" name="PLoS Negl. Trop. Dis.">
        <title>Revisiting the worldwide diversity of Leptospira species in the environment.</title>
        <authorList>
            <person name="Vincent A.T."/>
            <person name="Schiettekatte O."/>
            <person name="Bourhy P."/>
            <person name="Veyrier F.J."/>
            <person name="Picardeau M."/>
        </authorList>
    </citation>
    <scope>NUCLEOTIDE SEQUENCE [LARGE SCALE GENOMIC DNA]</scope>
    <source>
        <strain evidence="4">SCS5</strain>
    </source>
</reference>
<dbReference type="AlphaFoldDB" id="A0A4R9GSF6"/>
<protein>
    <submittedName>
        <fullName evidence="4">TonB-dependent receptor</fullName>
    </submittedName>
</protein>
<keyword evidence="5" id="KW-1185">Reference proteome</keyword>